<evidence type="ECO:0000256" key="2">
    <source>
        <dbReference type="ARBA" id="ARBA00022741"/>
    </source>
</evidence>
<keyword evidence="3 8" id="KW-0418">Kinase</keyword>
<evidence type="ECO:0000313" key="9">
    <source>
        <dbReference type="Proteomes" id="UP000251577"/>
    </source>
</evidence>
<keyword evidence="2" id="KW-0547">Nucleotide-binding</keyword>
<dbReference type="PANTHER" id="PTHR28629:SF4">
    <property type="entry name" value="TRIOKINASE_FMN CYCLASE"/>
    <property type="match status" value="1"/>
</dbReference>
<dbReference type="SUPFAM" id="SSF101473">
    <property type="entry name" value="DhaL-like"/>
    <property type="match status" value="1"/>
</dbReference>
<dbReference type="Pfam" id="PF02734">
    <property type="entry name" value="Dak2"/>
    <property type="match status" value="2"/>
</dbReference>
<keyword evidence="4" id="KW-0067">ATP-binding</keyword>
<evidence type="ECO:0000256" key="4">
    <source>
        <dbReference type="ARBA" id="ARBA00022840"/>
    </source>
</evidence>
<evidence type="ECO:0000313" key="8">
    <source>
        <dbReference type="EMBL" id="RAV31419.1"/>
    </source>
</evidence>
<dbReference type="InterPro" id="IPR036117">
    <property type="entry name" value="DhaL_dom_sf"/>
</dbReference>
<dbReference type="FunFam" id="3.30.1180.20:FF:000001">
    <property type="entry name" value="Dihydroxyacetone kinase 1"/>
    <property type="match status" value="1"/>
</dbReference>
<dbReference type="PROSITE" id="PS51481">
    <property type="entry name" value="DHAK"/>
    <property type="match status" value="1"/>
</dbReference>
<evidence type="ECO:0000259" key="7">
    <source>
        <dbReference type="PROSITE" id="PS51481"/>
    </source>
</evidence>
<evidence type="ECO:0000256" key="1">
    <source>
        <dbReference type="ARBA" id="ARBA00022679"/>
    </source>
</evidence>
<accession>A0A364V468</accession>
<dbReference type="InterPro" id="IPR004006">
    <property type="entry name" value="DhaK_dom"/>
</dbReference>
<proteinExistence type="predicted"/>
<feature type="compositionally biased region" description="Acidic residues" evidence="5">
    <location>
        <begin position="166"/>
        <end position="180"/>
    </location>
</feature>
<organism evidence="8 9">
    <name type="scientific">Corynebacterium heidelbergense</name>
    <dbReference type="NCBI Taxonomy" id="2055947"/>
    <lineage>
        <taxon>Bacteria</taxon>
        <taxon>Bacillati</taxon>
        <taxon>Actinomycetota</taxon>
        <taxon>Actinomycetes</taxon>
        <taxon>Mycobacteriales</taxon>
        <taxon>Corynebacteriaceae</taxon>
        <taxon>Corynebacterium</taxon>
    </lineage>
</organism>
<protein>
    <submittedName>
        <fullName evidence="8">Dihydroxyacetone kinase</fullName>
    </submittedName>
</protein>
<gene>
    <name evidence="8" type="ORF">DLJ54_08460</name>
</gene>
<dbReference type="Pfam" id="PF02733">
    <property type="entry name" value="Dak1"/>
    <property type="match status" value="2"/>
</dbReference>
<reference evidence="8 9" key="1">
    <citation type="journal article" date="2018" name="Syst. Appl. Microbiol.">
        <title>Corynebacterium heidelbergense sp. nov., isolated from the preen glands of Egyptian geese (Alopochen aegyptiacus).</title>
        <authorList>
            <person name="Braun M.S."/>
            <person name="Wang E."/>
            <person name="Zimmermann S."/>
            <person name="Wink M."/>
        </authorList>
    </citation>
    <scope>NUCLEOTIDE SEQUENCE [LARGE SCALE GENOMIC DNA]</scope>
    <source>
        <strain evidence="8 9">647</strain>
    </source>
</reference>
<dbReference type="Gene3D" id="1.25.40.340">
    <property type="match status" value="1"/>
</dbReference>
<evidence type="ECO:0000256" key="3">
    <source>
        <dbReference type="ARBA" id="ARBA00022777"/>
    </source>
</evidence>
<dbReference type="GO" id="GO:0004371">
    <property type="term" value="F:glycerone kinase activity"/>
    <property type="evidence" value="ECO:0007669"/>
    <property type="project" value="InterPro"/>
</dbReference>
<feature type="domain" description="DhaK" evidence="7">
    <location>
        <begin position="16"/>
        <end position="369"/>
    </location>
</feature>
<name>A0A364V468_9CORY</name>
<dbReference type="Gene3D" id="3.30.1180.20">
    <property type="entry name" value="Dihydroxyacetone kinase, domain 2"/>
    <property type="match status" value="1"/>
</dbReference>
<sequence length="653" mass="66208">MSSAQSEKKLRSFRNDPSDFLAEALGGFVASHPDAEWHTNGFIGRATPITTDDGGPAVAIVSGGGSGHEPMHAGFLGAGMLSAVCPGLLFTSPNAVQITEATRWANQGEGVLHIVKNYTGDVMNFTVARQSLDEVDTRVVLVADDVATGSESDGDDDETDLGGVDDSGEDNGESDNGGEDDGSKGPGRRGTGATILVEKIAGAAAQRGDSLDEVAELAQWVADNSRSMAAALAPGHLPTSGRDTFDLTEGTMEVGVGIHGERGVAREDAETADVVVDKLLSAVVGALDLSDGDEVICLVNNLGGSTPLEMSLVYGSALQWLAQRGIKVRRSLVGTFVTSVNMAGVSITLTRCSEEVLNLLDANTSAPAWPRVLGEEADYAPAKTDFDDAMPTGGEENAWLSGFVERVQGATEDLTELDRLAGDGDFGTNMEAAFSGIELPVTGSDGEVLDAIGKRLFIRAGGTSGAVLGTLFRELGAAMGGGEDKKGQEAAGANASGAGDDGGTNDGGAGSTDNSADGGGAGKNGSADSTSDAADAAAEGTRAEQLAAGLGAARDAIGELGGAKQGDNTLMDALIPAVEAVQKAAESSADDFDAVLEQGYSAAEEGALSTRAMVAKKGRASYLGDASKGVVDPGAIFISWLFGGSGKVSDFDA</sequence>
<dbReference type="AlphaFoldDB" id="A0A364V468"/>
<dbReference type="GO" id="GO:0005524">
    <property type="term" value="F:ATP binding"/>
    <property type="evidence" value="ECO:0007669"/>
    <property type="project" value="UniProtKB-KW"/>
</dbReference>
<dbReference type="GO" id="GO:0005829">
    <property type="term" value="C:cytosol"/>
    <property type="evidence" value="ECO:0007669"/>
    <property type="project" value="TreeGrafter"/>
</dbReference>
<comment type="caution">
    <text evidence="8">The sequence shown here is derived from an EMBL/GenBank/DDBJ whole genome shotgun (WGS) entry which is preliminary data.</text>
</comment>
<dbReference type="Gene3D" id="3.40.50.10440">
    <property type="entry name" value="Dihydroxyacetone kinase, domain 1"/>
    <property type="match status" value="1"/>
</dbReference>
<dbReference type="Proteomes" id="UP000251577">
    <property type="component" value="Unassembled WGS sequence"/>
</dbReference>
<dbReference type="RefSeq" id="WP_113631292.1">
    <property type="nucleotide sequence ID" value="NZ_QHCV01000098.1"/>
</dbReference>
<feature type="region of interest" description="Disordered" evidence="5">
    <location>
        <begin position="146"/>
        <end position="191"/>
    </location>
</feature>
<feature type="region of interest" description="Disordered" evidence="5">
    <location>
        <begin position="482"/>
        <end position="540"/>
    </location>
</feature>
<dbReference type="PANTHER" id="PTHR28629">
    <property type="entry name" value="TRIOKINASE/FMN CYCLASE"/>
    <property type="match status" value="1"/>
</dbReference>
<feature type="domain" description="DhaL" evidence="6">
    <location>
        <begin position="394"/>
        <end position="647"/>
    </location>
</feature>
<dbReference type="EMBL" id="QHCV01000098">
    <property type="protein sequence ID" value="RAV31419.1"/>
    <property type="molecule type" value="Genomic_DNA"/>
</dbReference>
<keyword evidence="9" id="KW-1185">Reference proteome</keyword>
<dbReference type="InterPro" id="IPR004007">
    <property type="entry name" value="DhaL_dom"/>
</dbReference>
<evidence type="ECO:0000259" key="6">
    <source>
        <dbReference type="PROSITE" id="PS51480"/>
    </source>
</evidence>
<dbReference type="SMART" id="SM01120">
    <property type="entry name" value="Dak2"/>
    <property type="match status" value="1"/>
</dbReference>
<feature type="compositionally biased region" description="Low complexity" evidence="5">
    <location>
        <begin position="526"/>
        <end position="538"/>
    </location>
</feature>
<feature type="compositionally biased region" description="Gly residues" evidence="5">
    <location>
        <begin position="499"/>
        <end position="510"/>
    </location>
</feature>
<dbReference type="GO" id="GO:0019563">
    <property type="term" value="P:glycerol catabolic process"/>
    <property type="evidence" value="ECO:0007669"/>
    <property type="project" value="TreeGrafter"/>
</dbReference>
<keyword evidence="1" id="KW-0808">Transferase</keyword>
<dbReference type="InterPro" id="IPR050861">
    <property type="entry name" value="Dihydroxyacetone_Kinase"/>
</dbReference>
<evidence type="ECO:0000256" key="5">
    <source>
        <dbReference type="SAM" id="MobiDB-lite"/>
    </source>
</evidence>
<dbReference type="PROSITE" id="PS51480">
    <property type="entry name" value="DHAL"/>
    <property type="match status" value="1"/>
</dbReference>
<dbReference type="SUPFAM" id="SSF82549">
    <property type="entry name" value="DAK1/DegV-like"/>
    <property type="match status" value="1"/>
</dbReference>